<gene>
    <name evidence="1" type="ORF">EVS81_05085</name>
</gene>
<proteinExistence type="predicted"/>
<reference evidence="1 2" key="1">
    <citation type="submission" date="2019-02" db="EMBL/GenBank/DDBJ databases">
        <authorList>
            <person name="Sun L."/>
            <person name="Pan D."/>
            <person name="Wu X."/>
        </authorList>
    </citation>
    <scope>NUCLEOTIDE SEQUENCE [LARGE SCALE GENOMIC DNA]</scope>
    <source>
        <strain evidence="1 2">JW-1</strain>
    </source>
</reference>
<evidence type="ECO:0000313" key="1">
    <source>
        <dbReference type="EMBL" id="QBE48287.1"/>
    </source>
</evidence>
<dbReference type="OrthoDB" id="4244301at2"/>
<keyword evidence="2" id="KW-1185">Reference proteome</keyword>
<name>A0A4P6KDB3_9MICO</name>
<dbReference type="RefSeq" id="WP_130109425.1">
    <property type="nucleotide sequence ID" value="NZ_CP035806.1"/>
</dbReference>
<accession>A0A4P6KDB3</accession>
<dbReference type="AlphaFoldDB" id="A0A4P6KDB3"/>
<evidence type="ECO:0000313" key="2">
    <source>
        <dbReference type="Proteomes" id="UP000289260"/>
    </source>
</evidence>
<dbReference type="KEGG" id="ltr:EVS81_05085"/>
<dbReference type="EMBL" id="CP035806">
    <property type="protein sequence ID" value="QBE48287.1"/>
    <property type="molecule type" value="Genomic_DNA"/>
</dbReference>
<sequence length="184" mass="21475">MTKYTNRLREHWEKYVPNRMKILLDLGPETETFFSEIGAQIQEEVSSLTEDITAVLLAEMPEAREDYLRTVATMTTARKIAEEIAMTHQLAWVKDPALTLSEAREEWELDRPMDESLVDVAVRVQNSDYPIFSTEEMEEMAKEWAVPLDFLNQMFESENPCRFMYDHQAVMDEAATIRFLREVG</sequence>
<organism evidence="1 2">
    <name type="scientific">Leucobacter triazinivorans</name>
    <dbReference type="NCBI Taxonomy" id="1784719"/>
    <lineage>
        <taxon>Bacteria</taxon>
        <taxon>Bacillati</taxon>
        <taxon>Actinomycetota</taxon>
        <taxon>Actinomycetes</taxon>
        <taxon>Micrococcales</taxon>
        <taxon>Microbacteriaceae</taxon>
        <taxon>Leucobacter</taxon>
    </lineage>
</organism>
<dbReference type="Proteomes" id="UP000289260">
    <property type="component" value="Chromosome"/>
</dbReference>
<protein>
    <submittedName>
        <fullName evidence="1">Uncharacterized protein</fullName>
    </submittedName>
</protein>